<dbReference type="InterPro" id="IPR025646">
    <property type="entry name" value="DUF4350"/>
</dbReference>
<feature type="transmembrane region" description="Helical" evidence="1">
    <location>
        <begin position="7"/>
        <end position="25"/>
    </location>
</feature>
<gene>
    <name evidence="3" type="ORF">P278_05980</name>
</gene>
<dbReference type="Pfam" id="PF14258">
    <property type="entry name" value="DUF4350"/>
    <property type="match status" value="1"/>
</dbReference>
<evidence type="ECO:0000256" key="1">
    <source>
        <dbReference type="SAM" id="Phobius"/>
    </source>
</evidence>
<name>W2UQS9_9FLAO</name>
<sequence length="412" mass="47951">MNKTLKVYIGVLILLIIGIFVLEITKPTPIDWSPTFNEKHTKPYGLKVLYQELPSLFKNQELLDINITPFEYFDNTFDQVDSTYGIKGSYLYIHDDYMVDEVSAEKLLDFAGEGNSIFISSTQFPQTLKDSLDFKIKYEYSFSGKATLTLANPQFSRDSITIDKNAQDIYFKELDSLTTIVLGFHSISNEADILDINQKEALKDHINFVKINYKSGTFYLHTQPYAFTNYYLLKENNFKYIENVMSYLPDQTILFDSVNKEGKELGSSPFRFILSEPSLKWAWYICLIVLITFMVFNAKRKQRTIRIIKALPNTTVDFTKTVANLYYETKDHSNLINKKITYFLEKIRTDYFIDTDNLDDKFAKNLALKAGKNKESMLKLVRLIKYLKSRGSHSEAHLLELNKQIEEFYNTN</sequence>
<keyword evidence="1" id="KW-0472">Membrane</keyword>
<dbReference type="STRING" id="376730.SAMN04487906_2906"/>
<dbReference type="PATRIC" id="fig|1286632.3.peg.598"/>
<comment type="caution">
    <text evidence="3">The sequence shown here is derived from an EMBL/GenBank/DDBJ whole genome shotgun (WGS) entry which is preliminary data.</text>
</comment>
<protein>
    <recommendedName>
        <fullName evidence="2">DUF4350 domain-containing protein</fullName>
    </recommendedName>
</protein>
<reference evidence="3 4" key="2">
    <citation type="journal article" date="2016" name="Genome Announc.">
        <title>Draft Genome Sequence of Zhouia amylolytica AD3, Isolated from Tidal Flat Sediment.</title>
        <authorList>
            <person name="Jia B."/>
            <person name="Jin H.M."/>
            <person name="Lee H.J."/>
            <person name="Jeon C.O."/>
        </authorList>
    </citation>
    <scope>NUCLEOTIDE SEQUENCE [LARGE SCALE GENOMIC DNA]</scope>
    <source>
        <strain evidence="3 4">AD3</strain>
    </source>
</reference>
<evidence type="ECO:0000313" key="3">
    <source>
        <dbReference type="EMBL" id="ETN96520.1"/>
    </source>
</evidence>
<feature type="transmembrane region" description="Helical" evidence="1">
    <location>
        <begin position="281"/>
        <end position="298"/>
    </location>
</feature>
<feature type="domain" description="DUF4350" evidence="2">
    <location>
        <begin position="61"/>
        <end position="244"/>
    </location>
</feature>
<accession>W2UQS9</accession>
<dbReference type="AlphaFoldDB" id="W2UQS9"/>
<proteinExistence type="predicted"/>
<evidence type="ECO:0000259" key="2">
    <source>
        <dbReference type="Pfam" id="PF14258"/>
    </source>
</evidence>
<dbReference type="Proteomes" id="UP000018850">
    <property type="component" value="Unassembled WGS sequence"/>
</dbReference>
<keyword evidence="4" id="KW-1185">Reference proteome</keyword>
<evidence type="ECO:0000313" key="4">
    <source>
        <dbReference type="Proteomes" id="UP000018850"/>
    </source>
</evidence>
<reference evidence="4" key="1">
    <citation type="submission" date="2013-11" db="EMBL/GenBank/DDBJ databases">
        <title>Draft genome sequence from a member of Zhouia, isolated tidal flat.</title>
        <authorList>
            <person name="Jin H."/>
            <person name="Jeon C.O."/>
        </authorList>
    </citation>
    <scope>NUCLEOTIDE SEQUENCE [LARGE SCALE GENOMIC DNA]</scope>
    <source>
        <strain evidence="4">AD3</strain>
    </source>
</reference>
<dbReference type="EMBL" id="AYXY01000002">
    <property type="protein sequence ID" value="ETN96520.1"/>
    <property type="molecule type" value="Genomic_DNA"/>
</dbReference>
<keyword evidence="1" id="KW-0812">Transmembrane</keyword>
<keyword evidence="1" id="KW-1133">Transmembrane helix</keyword>
<dbReference type="eggNOG" id="ENOG502Z8TX">
    <property type="taxonomic scope" value="Bacteria"/>
</dbReference>
<organism evidence="3 4">
    <name type="scientific">Zhouia amylolytica AD3</name>
    <dbReference type="NCBI Taxonomy" id="1286632"/>
    <lineage>
        <taxon>Bacteria</taxon>
        <taxon>Pseudomonadati</taxon>
        <taxon>Bacteroidota</taxon>
        <taxon>Flavobacteriia</taxon>
        <taxon>Flavobacteriales</taxon>
        <taxon>Flavobacteriaceae</taxon>
        <taxon>Zhouia</taxon>
    </lineage>
</organism>
<dbReference type="RefSeq" id="WP_038262109.1">
    <property type="nucleotide sequence ID" value="NZ_AYXY01000002.1"/>
</dbReference>